<dbReference type="OrthoDB" id="2241791at2"/>
<dbReference type="InterPro" id="IPR036779">
    <property type="entry name" value="LysM_dom_sf"/>
</dbReference>
<feature type="signal peptide" evidence="2">
    <location>
        <begin position="1"/>
        <end position="28"/>
    </location>
</feature>
<feature type="compositionally biased region" description="Low complexity" evidence="1">
    <location>
        <begin position="107"/>
        <end position="151"/>
    </location>
</feature>
<evidence type="ECO:0000313" key="5">
    <source>
        <dbReference type="Proteomes" id="UP000030361"/>
    </source>
</evidence>
<dbReference type="EMBL" id="CP018906">
    <property type="protein sequence ID" value="AQW21480.1"/>
    <property type="molecule type" value="Genomic_DNA"/>
</dbReference>
<feature type="region of interest" description="Disordered" evidence="1">
    <location>
        <begin position="91"/>
        <end position="151"/>
    </location>
</feature>
<keyword evidence="5" id="KW-1185">Reference proteome</keyword>
<dbReference type="SMART" id="SM00257">
    <property type="entry name" value="LysM"/>
    <property type="match status" value="1"/>
</dbReference>
<accession>A0A1S6QIP7</accession>
<evidence type="ECO:0000313" key="4">
    <source>
        <dbReference type="EMBL" id="AQW21480.1"/>
    </source>
</evidence>
<dbReference type="SUPFAM" id="SSF53955">
    <property type="entry name" value="Lysozyme-like"/>
    <property type="match status" value="1"/>
</dbReference>
<dbReference type="AlphaFoldDB" id="A0A1S6QIP7"/>
<dbReference type="Gene3D" id="3.10.350.10">
    <property type="entry name" value="LysM domain"/>
    <property type="match status" value="1"/>
</dbReference>
<name>A0A1S6QIP7_9LACO</name>
<dbReference type="InterPro" id="IPR023346">
    <property type="entry name" value="Lysozyme-like_dom_sf"/>
</dbReference>
<dbReference type="KEGG" id="lcu:PL11_005800"/>
<dbReference type="eggNOG" id="COG1388">
    <property type="taxonomic scope" value="Bacteria"/>
</dbReference>
<dbReference type="Proteomes" id="UP000030361">
    <property type="component" value="Chromosome"/>
</dbReference>
<dbReference type="RefSeq" id="WP_035167948.1">
    <property type="nucleotide sequence ID" value="NZ_CP018906.1"/>
</dbReference>
<proteinExistence type="predicted"/>
<sequence length="229" mass="23945">MKKLVTTILATTAAALGLFLAGSTSADASTNYTVKSGDSVWAISQQFGSTIDAIENANSIQNHLILPGQTLVIPDGTTTVATAQPAAQQTTQSYNQQAATQTYSQPAASTQTASNNQTSSYNQNASYNKSANTNSQAASTSSNSGSSYTGGNSTKSYVLSQMASRTGVSASTWNYIINRESNWQPTVRNSSSGAYGLFQNMHISGGSVQDQVNAAVSLYKQQGMGAWSM</sequence>
<dbReference type="Gene3D" id="1.10.530.10">
    <property type="match status" value="1"/>
</dbReference>
<feature type="chain" id="PRO_5010540130" evidence="2">
    <location>
        <begin position="29"/>
        <end position="229"/>
    </location>
</feature>
<dbReference type="SUPFAM" id="SSF54106">
    <property type="entry name" value="LysM domain"/>
    <property type="match status" value="1"/>
</dbReference>
<protein>
    <submittedName>
        <fullName evidence="4">Peptidoglycan-binding protein</fullName>
    </submittedName>
</protein>
<gene>
    <name evidence="4" type="ORF">PL11_005800</name>
</gene>
<dbReference type="PROSITE" id="PS51782">
    <property type="entry name" value="LYSM"/>
    <property type="match status" value="1"/>
</dbReference>
<evidence type="ECO:0000256" key="2">
    <source>
        <dbReference type="SAM" id="SignalP"/>
    </source>
</evidence>
<reference evidence="4 5" key="1">
    <citation type="journal article" date="2015" name="Genome Announc.">
        <title>Genome Sequence of Lactobacillus curieae CCTCC M 2011381T, a Novel Producer of Gamma-aminobutyric Acid.</title>
        <authorList>
            <person name="Wang Y."/>
            <person name="Wang Y."/>
            <person name="Lang C."/>
            <person name="Wei D."/>
            <person name="Xu P."/>
            <person name="Xie J."/>
        </authorList>
    </citation>
    <scope>NUCLEOTIDE SEQUENCE [LARGE SCALE GENOMIC DNA]</scope>
    <source>
        <strain evidence="4 5">CCTCC M 2011381</strain>
    </source>
</reference>
<organism evidence="4 5">
    <name type="scientific">Lentilactobacillus curieae</name>
    <dbReference type="NCBI Taxonomy" id="1138822"/>
    <lineage>
        <taxon>Bacteria</taxon>
        <taxon>Bacillati</taxon>
        <taxon>Bacillota</taxon>
        <taxon>Bacilli</taxon>
        <taxon>Lactobacillales</taxon>
        <taxon>Lactobacillaceae</taxon>
        <taxon>Lentilactobacillus</taxon>
    </lineage>
</organism>
<keyword evidence="2" id="KW-0732">Signal</keyword>
<feature type="domain" description="LysM" evidence="3">
    <location>
        <begin position="30"/>
        <end position="73"/>
    </location>
</feature>
<dbReference type="Pfam" id="PF01476">
    <property type="entry name" value="LysM"/>
    <property type="match status" value="1"/>
</dbReference>
<dbReference type="InterPro" id="IPR018392">
    <property type="entry name" value="LysM"/>
</dbReference>
<evidence type="ECO:0000259" key="3">
    <source>
        <dbReference type="PROSITE" id="PS51782"/>
    </source>
</evidence>
<dbReference type="CDD" id="cd00118">
    <property type="entry name" value="LysM"/>
    <property type="match status" value="1"/>
</dbReference>
<feature type="compositionally biased region" description="Polar residues" evidence="1">
    <location>
        <begin position="93"/>
        <end position="106"/>
    </location>
</feature>
<evidence type="ECO:0000256" key="1">
    <source>
        <dbReference type="SAM" id="MobiDB-lite"/>
    </source>
</evidence>